<dbReference type="AlphaFoldDB" id="A0A7W9HJ78"/>
<reference evidence="2 3" key="1">
    <citation type="submission" date="2020-08" db="EMBL/GenBank/DDBJ databases">
        <title>Sequencing the genomes of 1000 actinobacteria strains.</title>
        <authorList>
            <person name="Klenk H.-P."/>
        </authorList>
    </citation>
    <scope>NUCLEOTIDE SEQUENCE [LARGE SCALE GENOMIC DNA]</scope>
    <source>
        <strain evidence="2 3">DSM 45486</strain>
    </source>
</reference>
<dbReference type="InterPro" id="IPR050266">
    <property type="entry name" value="AB_hydrolase_sf"/>
</dbReference>
<sequence>MPEIELTAGVIEYDDTGGPGPVVVLLHGVLMDGSLWREVVADLRGEFRCVVPTLPLGSHRHPMNADADLSLRGIAGILAEFLDRVDLRDVTLVGNDTGGALAQILVADNPGRVAKLALIACEAFDNFPPGLPGKMSAVAGKMPGGMWMAAQQLRMAPMRRLPITYGWMAKRPIPGDVIDSWMRSARSSRPIRRDFARFLKSGDPRQELTEAARGLPAFTGPALVVWAEQDRIMPAEHGRELARLLPGSEFVEVPDSYTLVPLDQPGRVGELVRAFAHGKRADDSA</sequence>
<dbReference type="EMBL" id="JACHMO010000001">
    <property type="protein sequence ID" value="MBB5803001.1"/>
    <property type="molecule type" value="Genomic_DNA"/>
</dbReference>
<feature type="domain" description="AB hydrolase-1" evidence="1">
    <location>
        <begin position="21"/>
        <end position="262"/>
    </location>
</feature>
<protein>
    <submittedName>
        <fullName evidence="2">Pimeloyl-ACP methyl ester carboxylesterase</fullName>
    </submittedName>
</protein>
<dbReference type="PANTHER" id="PTHR43798">
    <property type="entry name" value="MONOACYLGLYCEROL LIPASE"/>
    <property type="match status" value="1"/>
</dbReference>
<name>A0A7W9HJ78_9PSEU</name>
<organism evidence="2 3">
    <name type="scientific">Saccharothrix ecbatanensis</name>
    <dbReference type="NCBI Taxonomy" id="1105145"/>
    <lineage>
        <taxon>Bacteria</taxon>
        <taxon>Bacillati</taxon>
        <taxon>Actinomycetota</taxon>
        <taxon>Actinomycetes</taxon>
        <taxon>Pseudonocardiales</taxon>
        <taxon>Pseudonocardiaceae</taxon>
        <taxon>Saccharothrix</taxon>
    </lineage>
</organism>
<dbReference type="Proteomes" id="UP000552097">
    <property type="component" value="Unassembled WGS sequence"/>
</dbReference>
<dbReference type="InterPro" id="IPR000073">
    <property type="entry name" value="AB_hydrolase_1"/>
</dbReference>
<accession>A0A7W9HJ78</accession>
<evidence type="ECO:0000313" key="3">
    <source>
        <dbReference type="Proteomes" id="UP000552097"/>
    </source>
</evidence>
<dbReference type="Gene3D" id="3.40.50.1820">
    <property type="entry name" value="alpha/beta hydrolase"/>
    <property type="match status" value="1"/>
</dbReference>
<keyword evidence="3" id="KW-1185">Reference proteome</keyword>
<dbReference type="PRINTS" id="PR00111">
    <property type="entry name" value="ABHYDROLASE"/>
</dbReference>
<evidence type="ECO:0000259" key="1">
    <source>
        <dbReference type="Pfam" id="PF00561"/>
    </source>
</evidence>
<evidence type="ECO:0000313" key="2">
    <source>
        <dbReference type="EMBL" id="MBB5803001.1"/>
    </source>
</evidence>
<dbReference type="InterPro" id="IPR029058">
    <property type="entry name" value="AB_hydrolase_fold"/>
</dbReference>
<gene>
    <name evidence="2" type="ORF">F4560_002769</name>
</gene>
<dbReference type="SUPFAM" id="SSF53474">
    <property type="entry name" value="alpha/beta-Hydrolases"/>
    <property type="match status" value="1"/>
</dbReference>
<dbReference type="GO" id="GO:0003824">
    <property type="term" value="F:catalytic activity"/>
    <property type="evidence" value="ECO:0007669"/>
    <property type="project" value="UniProtKB-ARBA"/>
</dbReference>
<dbReference type="Pfam" id="PF00561">
    <property type="entry name" value="Abhydrolase_1"/>
    <property type="match status" value="1"/>
</dbReference>
<proteinExistence type="predicted"/>
<comment type="caution">
    <text evidence="2">The sequence shown here is derived from an EMBL/GenBank/DDBJ whole genome shotgun (WGS) entry which is preliminary data.</text>
</comment>
<dbReference type="RefSeq" id="WP_184920077.1">
    <property type="nucleotide sequence ID" value="NZ_JACHMO010000001.1"/>
</dbReference>